<evidence type="ECO:0000313" key="1">
    <source>
        <dbReference type="EMBL" id="OWA50617.1"/>
    </source>
</evidence>
<accession>A0A9X6RK74</accession>
<reference evidence="2" key="1">
    <citation type="submission" date="2017-01" db="EMBL/GenBank/DDBJ databases">
        <title>Comparative genomics of anhydrobiosis in the tardigrade Hypsibius dujardini.</title>
        <authorList>
            <person name="Yoshida Y."/>
            <person name="Koutsovoulos G."/>
            <person name="Laetsch D."/>
            <person name="Stevens L."/>
            <person name="Kumar S."/>
            <person name="Horikawa D."/>
            <person name="Ishino K."/>
            <person name="Komine S."/>
            <person name="Tomita M."/>
            <person name="Blaxter M."/>
            <person name="Arakawa K."/>
        </authorList>
    </citation>
    <scope>NUCLEOTIDE SEQUENCE [LARGE SCALE GENOMIC DNA]</scope>
    <source>
        <strain evidence="2">Z151</strain>
    </source>
</reference>
<dbReference type="Proteomes" id="UP000192578">
    <property type="component" value="Unassembled WGS sequence"/>
</dbReference>
<sequence length="76" mass="8991">MNNETNYLVWTTSSTMSLQQSVMNVNRWLALLRSFWYRTKIPSSGLKTTLTVFACQQLLYWSLFIADLLNMQILFF</sequence>
<keyword evidence="2" id="KW-1185">Reference proteome</keyword>
<evidence type="ECO:0000313" key="2">
    <source>
        <dbReference type="Proteomes" id="UP000192578"/>
    </source>
</evidence>
<dbReference type="AlphaFoldDB" id="A0A9X6RK74"/>
<organism evidence="1 2">
    <name type="scientific">Hypsibius exemplaris</name>
    <name type="common">Freshwater tardigrade</name>
    <dbReference type="NCBI Taxonomy" id="2072580"/>
    <lineage>
        <taxon>Eukaryota</taxon>
        <taxon>Metazoa</taxon>
        <taxon>Ecdysozoa</taxon>
        <taxon>Tardigrada</taxon>
        <taxon>Eutardigrada</taxon>
        <taxon>Parachela</taxon>
        <taxon>Hypsibioidea</taxon>
        <taxon>Hypsibiidae</taxon>
        <taxon>Hypsibius</taxon>
    </lineage>
</organism>
<gene>
    <name evidence="1" type="ORF">BV898_15128</name>
</gene>
<name>A0A9X6RK74_HYPEX</name>
<comment type="caution">
    <text evidence="1">The sequence shown here is derived from an EMBL/GenBank/DDBJ whole genome shotgun (WGS) entry which is preliminary data.</text>
</comment>
<protein>
    <submittedName>
        <fullName evidence="1">Uncharacterized protein</fullName>
    </submittedName>
</protein>
<proteinExistence type="predicted"/>
<dbReference type="EMBL" id="MTYJ01000198">
    <property type="protein sequence ID" value="OWA50617.1"/>
    <property type="molecule type" value="Genomic_DNA"/>
</dbReference>